<name>A0AAJ5ZES1_9CHLR</name>
<evidence type="ECO:0000313" key="3">
    <source>
        <dbReference type="Proteomes" id="UP001219901"/>
    </source>
</evidence>
<feature type="transmembrane region" description="Helical" evidence="1">
    <location>
        <begin position="120"/>
        <end position="153"/>
    </location>
</feature>
<gene>
    <name evidence="2" type="ORF">GKO48_09805</name>
</gene>
<keyword evidence="1" id="KW-0472">Membrane</keyword>
<reference evidence="3" key="2">
    <citation type="submission" date="2023-06" db="EMBL/GenBank/DDBJ databases">
        <title>Pangenomics reveal diversification of enzyme families and niche specialization in globally abundant SAR202 bacteria.</title>
        <authorList>
            <person name="Saw J.H.W."/>
        </authorList>
    </citation>
    <scope>NUCLEOTIDE SEQUENCE [LARGE SCALE GENOMIC DNA]</scope>
    <source>
        <strain evidence="3">JH1073</strain>
    </source>
</reference>
<organism evidence="2 3">
    <name type="scientific">Candidatus Lucifugimonas marina</name>
    <dbReference type="NCBI Taxonomy" id="3038979"/>
    <lineage>
        <taxon>Bacteria</taxon>
        <taxon>Bacillati</taxon>
        <taxon>Chloroflexota</taxon>
        <taxon>Dehalococcoidia</taxon>
        <taxon>SAR202 cluster</taxon>
        <taxon>Candidatus Lucifugimonadales</taxon>
        <taxon>Candidatus Lucifugimonadaceae</taxon>
        <taxon>Candidatus Lucifugimonas</taxon>
    </lineage>
</organism>
<evidence type="ECO:0000313" key="2">
    <source>
        <dbReference type="EMBL" id="WFG39898.1"/>
    </source>
</evidence>
<keyword evidence="1" id="KW-1133">Transmembrane helix</keyword>
<proteinExistence type="predicted"/>
<protein>
    <submittedName>
        <fullName evidence="2">Uncharacterized protein</fullName>
    </submittedName>
</protein>
<feature type="transmembrane region" description="Helical" evidence="1">
    <location>
        <begin position="58"/>
        <end position="79"/>
    </location>
</feature>
<accession>A0AAJ5ZES1</accession>
<keyword evidence="1" id="KW-0812">Transmembrane</keyword>
<feature type="transmembrane region" description="Helical" evidence="1">
    <location>
        <begin position="91"/>
        <end position="113"/>
    </location>
</feature>
<reference evidence="2 3" key="1">
    <citation type="submission" date="2019-11" db="EMBL/GenBank/DDBJ databases">
        <authorList>
            <person name="Cho J.-C."/>
        </authorList>
    </citation>
    <scope>NUCLEOTIDE SEQUENCE [LARGE SCALE GENOMIC DNA]</scope>
    <source>
        <strain evidence="2 3">JH1073</strain>
    </source>
</reference>
<dbReference type="AlphaFoldDB" id="A0AAJ5ZES1"/>
<sequence length="158" mass="16548">MMPSRAQLEIYGLITTVCFVSQSLEIGTFAPHQPMYAVGIEIGVNRTVLMNMREIGRVAGILGAALTFFVGAISIVLGVESSSPDQSGGSLIVRGAILIGLSAVAGFGASLLTRRPQQAAVYLIGVAILGSIVAFRSFWIAAVVLLVAAFVSYSNRKS</sequence>
<dbReference type="Proteomes" id="UP001219901">
    <property type="component" value="Chromosome"/>
</dbReference>
<evidence type="ECO:0000256" key="1">
    <source>
        <dbReference type="SAM" id="Phobius"/>
    </source>
</evidence>
<dbReference type="RefSeq" id="WP_342841526.1">
    <property type="nucleotide sequence ID" value="NZ_CP046146.1"/>
</dbReference>
<dbReference type="EMBL" id="CP046147">
    <property type="protein sequence ID" value="WFG39898.1"/>
    <property type="molecule type" value="Genomic_DNA"/>
</dbReference>
<keyword evidence="3" id="KW-1185">Reference proteome</keyword>